<dbReference type="EMBL" id="JASAOG010000195">
    <property type="protein sequence ID" value="KAK0044575.1"/>
    <property type="molecule type" value="Genomic_DNA"/>
</dbReference>
<evidence type="ECO:0000256" key="2">
    <source>
        <dbReference type="ARBA" id="ARBA00022737"/>
    </source>
</evidence>
<evidence type="ECO:0000256" key="3">
    <source>
        <dbReference type="ARBA" id="ARBA00022833"/>
    </source>
</evidence>
<dbReference type="Gene3D" id="2.10.110.10">
    <property type="entry name" value="Cysteine Rich Protein"/>
    <property type="match status" value="1"/>
</dbReference>
<dbReference type="CDD" id="cd09830">
    <property type="entry name" value="PET_LIMPETin_LIM-9"/>
    <property type="match status" value="1"/>
</dbReference>
<dbReference type="InterPro" id="IPR001781">
    <property type="entry name" value="Znf_LIM"/>
</dbReference>
<organism evidence="8 9">
    <name type="scientific">Biomphalaria pfeifferi</name>
    <name type="common">Bloodfluke planorb</name>
    <name type="synonym">Freshwater snail</name>
    <dbReference type="NCBI Taxonomy" id="112525"/>
    <lineage>
        <taxon>Eukaryota</taxon>
        <taxon>Metazoa</taxon>
        <taxon>Spiralia</taxon>
        <taxon>Lophotrochozoa</taxon>
        <taxon>Mollusca</taxon>
        <taxon>Gastropoda</taxon>
        <taxon>Heterobranchia</taxon>
        <taxon>Euthyneura</taxon>
        <taxon>Panpulmonata</taxon>
        <taxon>Hygrophila</taxon>
        <taxon>Lymnaeoidea</taxon>
        <taxon>Planorbidae</taxon>
        <taxon>Biomphalaria</taxon>
    </lineage>
</organism>
<evidence type="ECO:0000313" key="8">
    <source>
        <dbReference type="EMBL" id="KAK0044575.1"/>
    </source>
</evidence>
<evidence type="ECO:0000259" key="7">
    <source>
        <dbReference type="PROSITE" id="PS51303"/>
    </source>
</evidence>
<keyword evidence="3 5" id="KW-0862">Zinc</keyword>
<keyword evidence="1 5" id="KW-0479">Metal-binding</keyword>
<keyword evidence="4 5" id="KW-0440">LIM domain</keyword>
<name>A0AAD8AY91_BIOPF</name>
<dbReference type="PANTHER" id="PTHR24211">
    <property type="entry name" value="LIM DOMAIN-CONTAINING PROTEIN"/>
    <property type="match status" value="1"/>
</dbReference>
<evidence type="ECO:0000256" key="1">
    <source>
        <dbReference type="ARBA" id="ARBA00022723"/>
    </source>
</evidence>
<dbReference type="PANTHER" id="PTHR24211:SF37">
    <property type="entry name" value="PROTEIN ESPINAS-LIKE PROTEIN"/>
    <property type="match status" value="1"/>
</dbReference>
<protein>
    <submittedName>
        <fullName evidence="8">Prickle planar cell polarity protein 3</fullName>
    </submittedName>
</protein>
<comment type="caution">
    <text evidence="8">The sequence shown here is derived from an EMBL/GenBank/DDBJ whole genome shotgun (WGS) entry which is preliminary data.</text>
</comment>
<dbReference type="Pfam" id="PF00412">
    <property type="entry name" value="LIM"/>
    <property type="match status" value="1"/>
</dbReference>
<dbReference type="GO" id="GO:0008270">
    <property type="term" value="F:zinc ion binding"/>
    <property type="evidence" value="ECO:0007669"/>
    <property type="project" value="InterPro"/>
</dbReference>
<dbReference type="InterPro" id="IPR010442">
    <property type="entry name" value="PET_domain"/>
</dbReference>
<evidence type="ECO:0000259" key="6">
    <source>
        <dbReference type="PROSITE" id="PS50023"/>
    </source>
</evidence>
<dbReference type="SMART" id="SM00132">
    <property type="entry name" value="LIM"/>
    <property type="match status" value="1"/>
</dbReference>
<accession>A0AAD8AY91</accession>
<reference evidence="8" key="1">
    <citation type="journal article" date="2023" name="PLoS Negl. Trop. Dis.">
        <title>A genome sequence for Biomphalaria pfeifferi, the major vector snail for the human-infecting parasite Schistosoma mansoni.</title>
        <authorList>
            <person name="Bu L."/>
            <person name="Lu L."/>
            <person name="Laidemitt M.R."/>
            <person name="Zhang S.M."/>
            <person name="Mutuku M."/>
            <person name="Mkoji G."/>
            <person name="Steinauer M."/>
            <person name="Loker E.S."/>
        </authorList>
    </citation>
    <scope>NUCLEOTIDE SEQUENCE</scope>
    <source>
        <strain evidence="8">KasaAsao</strain>
    </source>
</reference>
<dbReference type="PROSITE" id="PS51303">
    <property type="entry name" value="PET"/>
    <property type="match status" value="1"/>
</dbReference>
<gene>
    <name evidence="8" type="ORF">Bpfe_025977</name>
</gene>
<evidence type="ECO:0000313" key="9">
    <source>
        <dbReference type="Proteomes" id="UP001233172"/>
    </source>
</evidence>
<dbReference type="Pfam" id="PF06297">
    <property type="entry name" value="PET"/>
    <property type="match status" value="1"/>
</dbReference>
<dbReference type="SUPFAM" id="SSF57716">
    <property type="entry name" value="Glucocorticoid receptor-like (DNA-binding domain)"/>
    <property type="match status" value="1"/>
</dbReference>
<dbReference type="Proteomes" id="UP001233172">
    <property type="component" value="Unassembled WGS sequence"/>
</dbReference>
<dbReference type="AlphaFoldDB" id="A0AAD8AY91"/>
<evidence type="ECO:0000256" key="5">
    <source>
        <dbReference type="PROSITE-ProRule" id="PRU00125"/>
    </source>
</evidence>
<dbReference type="CDD" id="cd09340">
    <property type="entry name" value="LIM1_Testin_like"/>
    <property type="match status" value="1"/>
</dbReference>
<proteinExistence type="predicted"/>
<dbReference type="PROSITE" id="PS50023">
    <property type="entry name" value="LIM_DOMAIN_2"/>
    <property type="match status" value="1"/>
</dbReference>
<reference evidence="8" key="2">
    <citation type="submission" date="2023-04" db="EMBL/GenBank/DDBJ databases">
        <authorList>
            <person name="Bu L."/>
            <person name="Lu L."/>
            <person name="Laidemitt M.R."/>
            <person name="Zhang S.M."/>
            <person name="Mutuku M."/>
            <person name="Mkoji G."/>
            <person name="Steinauer M."/>
            <person name="Loker E.S."/>
        </authorList>
    </citation>
    <scope>NUCLEOTIDE SEQUENCE</scope>
    <source>
        <strain evidence="8">KasaAsao</strain>
        <tissue evidence="8">Whole Snail</tissue>
    </source>
</reference>
<feature type="domain" description="PET" evidence="7">
    <location>
        <begin position="88"/>
        <end position="196"/>
    </location>
</feature>
<feature type="domain" description="LIM zinc-binding" evidence="6">
    <location>
        <begin position="196"/>
        <end position="261"/>
    </location>
</feature>
<keyword evidence="2" id="KW-0677">Repeat</keyword>
<evidence type="ECO:0000256" key="4">
    <source>
        <dbReference type="ARBA" id="ARBA00023038"/>
    </source>
</evidence>
<sequence>MDNVINSEIITREINGVMETDVDSIEVTPDIVVNEVDHNQPCLNCGDHCPGYVAHDWRNICIHCKCLREEHDIFNENFVNIRDRLGWKRDDGPEKSVSKEKTLSEGYTWVPANLSSKKIREYMDQLPNHKVPKVDSDGERYRDIQVIKQLPKQDLSDLYCRFLDGDMEKKEFMIFRELRDQVAMGIGLVKECTQDTTCDNCKGELDEGELSVVASKVGPDALWHPACFTCHKCEELLVDLVYCHHAKHLYCERHYAELIRPRCPGCDELIVHGHFCRNLYDLAPRPNRLGTTAPNCNNRDMAPIFLYEGSPSKSTDILMAQPIDSASKSTNILMAQHIDSPSKSTDILMAHHIGSPNKSTDILMVQPIDSASKSTNILMAQHIDSPSKSTDILMAQHIDSPSKSTDILMAQHIDSLVKVLIS</sequence>
<dbReference type="PROSITE" id="PS00478">
    <property type="entry name" value="LIM_DOMAIN_1"/>
    <property type="match status" value="1"/>
</dbReference>
<dbReference type="InterPro" id="IPR047120">
    <property type="entry name" value="Pk/Esn/Tes"/>
</dbReference>
<keyword evidence="9" id="KW-1185">Reference proteome</keyword>